<sequence length="58" mass="6804">MKPLLHIYCNIRNQNLGATKEARLMYCMHKTMNLPLCPKKYLTLGWENKVLYLGGYNT</sequence>
<comment type="caution">
    <text evidence="1">The sequence shown here is derived from an EMBL/GenBank/DDBJ whole genome shotgun (WGS) entry which is preliminary data.</text>
</comment>
<protein>
    <submittedName>
        <fullName evidence="1">Uncharacterized protein</fullName>
    </submittedName>
</protein>
<dbReference type="InParanoid" id="A0A2J7Q7H2"/>
<name>A0A2J7Q7H2_9NEOP</name>
<keyword evidence="2" id="KW-1185">Reference proteome</keyword>
<proteinExistence type="predicted"/>
<dbReference type="Proteomes" id="UP000235965">
    <property type="component" value="Unassembled WGS sequence"/>
</dbReference>
<organism evidence="1 2">
    <name type="scientific">Cryptotermes secundus</name>
    <dbReference type="NCBI Taxonomy" id="105785"/>
    <lineage>
        <taxon>Eukaryota</taxon>
        <taxon>Metazoa</taxon>
        <taxon>Ecdysozoa</taxon>
        <taxon>Arthropoda</taxon>
        <taxon>Hexapoda</taxon>
        <taxon>Insecta</taxon>
        <taxon>Pterygota</taxon>
        <taxon>Neoptera</taxon>
        <taxon>Polyneoptera</taxon>
        <taxon>Dictyoptera</taxon>
        <taxon>Blattodea</taxon>
        <taxon>Blattoidea</taxon>
        <taxon>Termitoidae</taxon>
        <taxon>Kalotermitidae</taxon>
        <taxon>Cryptotermitinae</taxon>
        <taxon>Cryptotermes</taxon>
    </lineage>
</organism>
<accession>A0A2J7Q7H2</accession>
<dbReference type="AlphaFoldDB" id="A0A2J7Q7H2"/>
<dbReference type="EMBL" id="NEVH01017442">
    <property type="protein sequence ID" value="PNF24529.1"/>
    <property type="molecule type" value="Genomic_DNA"/>
</dbReference>
<evidence type="ECO:0000313" key="2">
    <source>
        <dbReference type="Proteomes" id="UP000235965"/>
    </source>
</evidence>
<evidence type="ECO:0000313" key="1">
    <source>
        <dbReference type="EMBL" id="PNF24529.1"/>
    </source>
</evidence>
<reference evidence="1 2" key="1">
    <citation type="submission" date="2017-12" db="EMBL/GenBank/DDBJ databases">
        <title>Hemimetabolous genomes reveal molecular basis of termite eusociality.</title>
        <authorList>
            <person name="Harrison M.C."/>
            <person name="Jongepier E."/>
            <person name="Robertson H.M."/>
            <person name="Arning N."/>
            <person name="Bitard-Feildel T."/>
            <person name="Chao H."/>
            <person name="Childers C.P."/>
            <person name="Dinh H."/>
            <person name="Doddapaneni H."/>
            <person name="Dugan S."/>
            <person name="Gowin J."/>
            <person name="Greiner C."/>
            <person name="Han Y."/>
            <person name="Hu H."/>
            <person name="Hughes D.S.T."/>
            <person name="Huylmans A.-K."/>
            <person name="Kemena C."/>
            <person name="Kremer L.P.M."/>
            <person name="Lee S.L."/>
            <person name="Lopez-Ezquerra A."/>
            <person name="Mallet L."/>
            <person name="Monroy-Kuhn J.M."/>
            <person name="Moser A."/>
            <person name="Murali S.C."/>
            <person name="Muzny D.M."/>
            <person name="Otani S."/>
            <person name="Piulachs M.-D."/>
            <person name="Poelchau M."/>
            <person name="Qu J."/>
            <person name="Schaub F."/>
            <person name="Wada-Katsumata A."/>
            <person name="Worley K.C."/>
            <person name="Xie Q."/>
            <person name="Ylla G."/>
            <person name="Poulsen M."/>
            <person name="Gibbs R.A."/>
            <person name="Schal C."/>
            <person name="Richards S."/>
            <person name="Belles X."/>
            <person name="Korb J."/>
            <person name="Bornberg-Bauer E."/>
        </authorList>
    </citation>
    <scope>NUCLEOTIDE SEQUENCE [LARGE SCALE GENOMIC DNA]</scope>
    <source>
        <tissue evidence="1">Whole body</tissue>
    </source>
</reference>
<gene>
    <name evidence="1" type="ORF">B7P43_G05377</name>
</gene>